<evidence type="ECO:0000313" key="2">
    <source>
        <dbReference type="EMBL" id="TGO83520.1"/>
    </source>
</evidence>
<feature type="compositionally biased region" description="Pro residues" evidence="1">
    <location>
        <begin position="97"/>
        <end position="122"/>
    </location>
</feature>
<proteinExistence type="predicted"/>
<reference evidence="2 3" key="1">
    <citation type="submission" date="2017-12" db="EMBL/GenBank/DDBJ databases">
        <title>Comparative genomics of Botrytis spp.</title>
        <authorList>
            <person name="Valero-Jimenez C.A."/>
            <person name="Tapia P."/>
            <person name="Veloso J."/>
            <person name="Silva-Moreno E."/>
            <person name="Staats M."/>
            <person name="Valdes J.H."/>
            <person name="Van Kan J.A.L."/>
        </authorList>
    </citation>
    <scope>NUCLEOTIDE SEQUENCE [LARGE SCALE GENOMIC DNA]</scope>
    <source>
        <strain evidence="2 3">MUCL3349</strain>
    </source>
</reference>
<sequence length="122" mass="11709">MKAGVLAVAAAIAGGVNARDLGRRHGHQDFHERGLLATGASSSESCGCTTVWSTVTGEPHLYFPPAPTAASVASSSVVSPAPSSATTAEGFSSVPAPSAPAPSAPAPSAPAPSAPAPSAPAP</sequence>
<evidence type="ECO:0000256" key="1">
    <source>
        <dbReference type="SAM" id="MobiDB-lite"/>
    </source>
</evidence>
<dbReference type="EMBL" id="PQXO01000632">
    <property type="protein sequence ID" value="TGO83520.1"/>
    <property type="molecule type" value="Genomic_DNA"/>
</dbReference>
<feature type="region of interest" description="Disordered" evidence="1">
    <location>
        <begin position="76"/>
        <end position="122"/>
    </location>
</feature>
<gene>
    <name evidence="2" type="ORF">BPOR_0633g00010</name>
</gene>
<comment type="caution">
    <text evidence="2">The sequence shown here is derived from an EMBL/GenBank/DDBJ whole genome shotgun (WGS) entry which is preliminary data.</text>
</comment>
<keyword evidence="3" id="KW-1185">Reference proteome</keyword>
<dbReference type="Proteomes" id="UP000297280">
    <property type="component" value="Unassembled WGS sequence"/>
</dbReference>
<evidence type="ECO:0000313" key="3">
    <source>
        <dbReference type="Proteomes" id="UP000297280"/>
    </source>
</evidence>
<name>A0A4Z1KD07_9HELO</name>
<protein>
    <submittedName>
        <fullName evidence="2">Uncharacterized protein</fullName>
    </submittedName>
</protein>
<dbReference type="STRING" id="87229.A0A4Z1KD07"/>
<feature type="compositionally biased region" description="Low complexity" evidence="1">
    <location>
        <begin position="76"/>
        <end position="88"/>
    </location>
</feature>
<feature type="non-terminal residue" evidence="2">
    <location>
        <position position="122"/>
    </location>
</feature>
<accession>A0A4Z1KD07</accession>
<dbReference type="AlphaFoldDB" id="A0A4Z1KD07"/>
<organism evidence="2 3">
    <name type="scientific">Botrytis porri</name>
    <dbReference type="NCBI Taxonomy" id="87229"/>
    <lineage>
        <taxon>Eukaryota</taxon>
        <taxon>Fungi</taxon>
        <taxon>Dikarya</taxon>
        <taxon>Ascomycota</taxon>
        <taxon>Pezizomycotina</taxon>
        <taxon>Leotiomycetes</taxon>
        <taxon>Helotiales</taxon>
        <taxon>Sclerotiniaceae</taxon>
        <taxon>Botrytis</taxon>
    </lineage>
</organism>